<protein>
    <submittedName>
        <fullName evidence="2">Uncharacterized protein</fullName>
    </submittedName>
</protein>
<keyword evidence="1" id="KW-1133">Transmembrane helix</keyword>
<sequence length="71" mass="8097">MDLTIVISGVKDSATCIYHVNFNDIKSNILIVRFEAMYIDNSVDKGSNNVVPYITVYLYCFNYALLYLMCA</sequence>
<evidence type="ECO:0000313" key="2">
    <source>
        <dbReference type="EMBL" id="KAJ8303116.1"/>
    </source>
</evidence>
<organism evidence="2 3">
    <name type="scientific">Tegillarca granosa</name>
    <name type="common">Malaysian cockle</name>
    <name type="synonym">Anadara granosa</name>
    <dbReference type="NCBI Taxonomy" id="220873"/>
    <lineage>
        <taxon>Eukaryota</taxon>
        <taxon>Metazoa</taxon>
        <taxon>Spiralia</taxon>
        <taxon>Lophotrochozoa</taxon>
        <taxon>Mollusca</taxon>
        <taxon>Bivalvia</taxon>
        <taxon>Autobranchia</taxon>
        <taxon>Pteriomorphia</taxon>
        <taxon>Arcoida</taxon>
        <taxon>Arcoidea</taxon>
        <taxon>Arcidae</taxon>
        <taxon>Tegillarca</taxon>
    </lineage>
</organism>
<evidence type="ECO:0000256" key="1">
    <source>
        <dbReference type="SAM" id="Phobius"/>
    </source>
</evidence>
<name>A0ABQ9EGZ5_TEGGR</name>
<accession>A0ABQ9EGZ5</accession>
<keyword evidence="1" id="KW-0812">Transmembrane</keyword>
<keyword evidence="3" id="KW-1185">Reference proteome</keyword>
<comment type="caution">
    <text evidence="2">The sequence shown here is derived from an EMBL/GenBank/DDBJ whole genome shotgun (WGS) entry which is preliminary data.</text>
</comment>
<keyword evidence="1" id="KW-0472">Membrane</keyword>
<reference evidence="2 3" key="1">
    <citation type="submission" date="2022-12" db="EMBL/GenBank/DDBJ databases">
        <title>Chromosome-level genome of Tegillarca granosa.</title>
        <authorList>
            <person name="Kim J."/>
        </authorList>
    </citation>
    <scope>NUCLEOTIDE SEQUENCE [LARGE SCALE GENOMIC DNA]</scope>
    <source>
        <strain evidence="2">Teg-2019</strain>
        <tissue evidence="2">Adductor muscle</tissue>
    </source>
</reference>
<gene>
    <name evidence="2" type="ORF">KUTeg_019512</name>
</gene>
<feature type="transmembrane region" description="Helical" evidence="1">
    <location>
        <begin position="50"/>
        <end position="70"/>
    </location>
</feature>
<dbReference type="Proteomes" id="UP001217089">
    <property type="component" value="Unassembled WGS sequence"/>
</dbReference>
<proteinExistence type="predicted"/>
<evidence type="ECO:0000313" key="3">
    <source>
        <dbReference type="Proteomes" id="UP001217089"/>
    </source>
</evidence>
<dbReference type="EMBL" id="JARBDR010000917">
    <property type="protein sequence ID" value="KAJ8303116.1"/>
    <property type="molecule type" value="Genomic_DNA"/>
</dbReference>